<dbReference type="RefSeq" id="WP_208261782.1">
    <property type="nucleotide sequence ID" value="NZ_JAGEOJ010000022.1"/>
</dbReference>
<gene>
    <name evidence="6" type="ORF">J4573_42205</name>
</gene>
<comment type="caution">
    <text evidence="6">The sequence shown here is derived from an EMBL/GenBank/DDBJ whole genome shotgun (WGS) entry which is preliminary data.</text>
</comment>
<dbReference type="EMBL" id="JAGEOJ010000022">
    <property type="protein sequence ID" value="MBO2453763.1"/>
    <property type="molecule type" value="Genomic_DNA"/>
</dbReference>
<dbReference type="InterPro" id="IPR007110">
    <property type="entry name" value="Ig-like_dom"/>
</dbReference>
<sequence length="782" mass="81326">MTGQIAIGAVGLLLVSAMVYGVGIASARYKISDVGAWLSATTKGMVVHANGLVGKVDGKANLGATARGHRIKIIQDGGTVLLVDETTGAVSRVDPSQLKVEQTVNLGLKVQIVANADVAYTVDQYKGVVQQIDPVKLTAVGKATSVEPPVGLAGLDARGTLWVPSPQTGQLIPFQNGVQGAPVAVAAPRDQLQLSIVAGVPTVLDLTTGTAAIVGGDGVRKINLPPTLGRAVKAPEVVEGQNLPILGAKGALTLLDTGTGALTNISLRLPQRAALQEPQILGSKVYIPDASAGSLIVYDYISGKIERQISVSGMPGPLDVFVKDGILWANDPNRDAAVSVGQDGVPKPFRKYDTKAPGGVRKPIPTEKPGGGNGRDPGNGGNRPQQPQQPPPPKPKPNDPPTEPTDVRATGDQGTVTITFGQSSYNRIQPKSYVLATGQGQPVPNAQPGPEIAQGSGEYKFTVAGLACGRNYTFRVAVKFQDPKSRQIRTGRYGQDTTPACEVPQAPQAQSATGNNGTITVTFAPGTDTSSVKDYILTDTGGAQIPGTSPVTPTAQPRFVLRNVPCDKSYEYKVAARYTDKGQAAQALSSNSVSTFSCQATGPASGLTADPVNHGANLKWTKAAGYDVTYTVSWPSGSKTTTDTSFSVTGLSNGSTHQLTVTAKNGAGTANGTSVSVNLDPAPHAQTLNGHHNDNTNTWLHTSPSTDTSTRDGQFPQGFTGAVSVICQQTGPSITDTNNSSLVSNVWDKISYGGRDRWVSDIYVTSANSGSNNFSPPLWECT</sequence>
<dbReference type="Proteomes" id="UP000669179">
    <property type="component" value="Unassembled WGS sequence"/>
</dbReference>
<dbReference type="PROSITE" id="PS50853">
    <property type="entry name" value="FN3"/>
    <property type="match status" value="1"/>
</dbReference>
<dbReference type="GO" id="GO:0000272">
    <property type="term" value="P:polysaccharide catabolic process"/>
    <property type="evidence" value="ECO:0007669"/>
    <property type="project" value="UniProtKB-KW"/>
</dbReference>
<keyword evidence="2" id="KW-0624">Polysaccharide degradation</keyword>
<dbReference type="SUPFAM" id="SSF49265">
    <property type="entry name" value="Fibronectin type III"/>
    <property type="match status" value="1"/>
</dbReference>
<dbReference type="InterPro" id="IPR013783">
    <property type="entry name" value="Ig-like_fold"/>
</dbReference>
<dbReference type="InterPro" id="IPR003961">
    <property type="entry name" value="FN3_dom"/>
</dbReference>
<keyword evidence="2" id="KW-0119">Carbohydrate metabolism</keyword>
<dbReference type="InterPro" id="IPR036116">
    <property type="entry name" value="FN3_sf"/>
</dbReference>
<organism evidence="6 7">
    <name type="scientific">Actinomadura barringtoniae</name>
    <dbReference type="NCBI Taxonomy" id="1427535"/>
    <lineage>
        <taxon>Bacteria</taxon>
        <taxon>Bacillati</taxon>
        <taxon>Actinomycetota</taxon>
        <taxon>Actinomycetes</taxon>
        <taxon>Streptosporangiales</taxon>
        <taxon>Thermomonosporaceae</taxon>
        <taxon>Actinomadura</taxon>
    </lineage>
</organism>
<feature type="region of interest" description="Disordered" evidence="3">
    <location>
        <begin position="338"/>
        <end position="412"/>
    </location>
</feature>
<feature type="domain" description="Ig-like" evidence="4">
    <location>
        <begin position="557"/>
        <end position="676"/>
    </location>
</feature>
<feature type="compositionally biased region" description="Pro residues" evidence="3">
    <location>
        <begin position="387"/>
        <end position="403"/>
    </location>
</feature>
<protein>
    <submittedName>
        <fullName evidence="6">Fibronectin type III domain-containing protein</fullName>
    </submittedName>
</protein>
<dbReference type="PROSITE" id="PS50835">
    <property type="entry name" value="IG_LIKE"/>
    <property type="match status" value="1"/>
</dbReference>
<evidence type="ECO:0000259" key="4">
    <source>
        <dbReference type="PROSITE" id="PS50835"/>
    </source>
</evidence>
<dbReference type="Gene3D" id="2.60.40.10">
    <property type="entry name" value="Immunoglobulins"/>
    <property type="match status" value="2"/>
</dbReference>
<name>A0A939PKF6_9ACTN</name>
<evidence type="ECO:0000259" key="5">
    <source>
        <dbReference type="PROSITE" id="PS50853"/>
    </source>
</evidence>
<reference evidence="6" key="1">
    <citation type="submission" date="2021-03" db="EMBL/GenBank/DDBJ databases">
        <authorList>
            <person name="Kanchanasin P."/>
            <person name="Saeng-In P."/>
            <person name="Phongsopitanun W."/>
            <person name="Yuki M."/>
            <person name="Kudo T."/>
            <person name="Ohkuma M."/>
            <person name="Tanasupawat S."/>
        </authorList>
    </citation>
    <scope>NUCLEOTIDE SEQUENCE</scope>
    <source>
        <strain evidence="6">GKU 128</strain>
    </source>
</reference>
<evidence type="ECO:0000256" key="3">
    <source>
        <dbReference type="SAM" id="MobiDB-lite"/>
    </source>
</evidence>
<proteinExistence type="predicted"/>
<evidence type="ECO:0000256" key="1">
    <source>
        <dbReference type="ARBA" id="ARBA00023295"/>
    </source>
</evidence>
<evidence type="ECO:0000313" key="6">
    <source>
        <dbReference type="EMBL" id="MBO2453763.1"/>
    </source>
</evidence>
<evidence type="ECO:0000256" key="2">
    <source>
        <dbReference type="ARBA" id="ARBA00023326"/>
    </source>
</evidence>
<evidence type="ECO:0000313" key="7">
    <source>
        <dbReference type="Proteomes" id="UP000669179"/>
    </source>
</evidence>
<feature type="domain" description="Fibronectin type-III" evidence="5">
    <location>
        <begin position="603"/>
        <end position="685"/>
    </location>
</feature>
<dbReference type="AlphaFoldDB" id="A0A939PKF6"/>
<keyword evidence="7" id="KW-1185">Reference proteome</keyword>
<dbReference type="SUPFAM" id="SSF50969">
    <property type="entry name" value="YVTN repeat-like/Quinoprotein amine dehydrogenase"/>
    <property type="match status" value="1"/>
</dbReference>
<feature type="compositionally biased region" description="Gly residues" evidence="3">
    <location>
        <begin position="369"/>
        <end position="381"/>
    </location>
</feature>
<keyword evidence="1" id="KW-0326">Glycosidase</keyword>
<dbReference type="SMART" id="SM00060">
    <property type="entry name" value="FN3"/>
    <property type="match status" value="3"/>
</dbReference>
<dbReference type="CDD" id="cd00063">
    <property type="entry name" value="FN3"/>
    <property type="match status" value="1"/>
</dbReference>
<dbReference type="InterPro" id="IPR011044">
    <property type="entry name" value="Quino_amine_DH_bsu"/>
</dbReference>
<accession>A0A939PKF6</accession>
<dbReference type="GO" id="GO:0016798">
    <property type="term" value="F:hydrolase activity, acting on glycosyl bonds"/>
    <property type="evidence" value="ECO:0007669"/>
    <property type="project" value="UniProtKB-KW"/>
</dbReference>
<keyword evidence="1" id="KW-0378">Hydrolase</keyword>